<reference evidence="14" key="1">
    <citation type="submission" date="2020-11" db="EMBL/GenBank/DDBJ databases">
        <title>Sequencing the genomes of 1000 actinobacteria strains.</title>
        <authorList>
            <person name="Klenk H.-P."/>
        </authorList>
    </citation>
    <scope>NUCLEOTIDE SEQUENCE</scope>
    <source>
        <strain evidence="14">DSM 45356</strain>
    </source>
</reference>
<dbReference type="Proteomes" id="UP000622552">
    <property type="component" value="Unassembled WGS sequence"/>
</dbReference>
<dbReference type="CDD" id="cd01890">
    <property type="entry name" value="LepA"/>
    <property type="match status" value="1"/>
</dbReference>
<dbReference type="PANTHER" id="PTHR43512:SF4">
    <property type="entry name" value="TRANSLATION FACTOR GUF1 HOMOLOG, CHLOROPLASTIC"/>
    <property type="match status" value="1"/>
</dbReference>
<dbReference type="GO" id="GO:0005525">
    <property type="term" value="F:GTP binding"/>
    <property type="evidence" value="ECO:0007669"/>
    <property type="project" value="UniProtKB-UniRule"/>
</dbReference>
<keyword evidence="3 12" id="KW-0547">Nucleotide-binding</keyword>
<dbReference type="Gene3D" id="3.30.70.2570">
    <property type="entry name" value="Elongation factor 4, C-terminal domain"/>
    <property type="match status" value="1"/>
</dbReference>
<dbReference type="GO" id="GO:0043022">
    <property type="term" value="F:ribosome binding"/>
    <property type="evidence" value="ECO:0007669"/>
    <property type="project" value="UniProtKB-UniRule"/>
</dbReference>
<dbReference type="GO" id="GO:0045727">
    <property type="term" value="P:positive regulation of translation"/>
    <property type="evidence" value="ECO:0007669"/>
    <property type="project" value="UniProtKB-UniRule"/>
</dbReference>
<dbReference type="InterPro" id="IPR031157">
    <property type="entry name" value="G_TR_CS"/>
</dbReference>
<dbReference type="SUPFAM" id="SSF54980">
    <property type="entry name" value="EF-G C-terminal domain-like"/>
    <property type="match status" value="2"/>
</dbReference>
<evidence type="ECO:0000256" key="11">
    <source>
        <dbReference type="ARBA" id="ARBA00066744"/>
    </source>
</evidence>
<evidence type="ECO:0000256" key="10">
    <source>
        <dbReference type="ARBA" id="ARBA00061052"/>
    </source>
</evidence>
<name>A0A8J7GDK0_9ACTN</name>
<comment type="similarity">
    <text evidence="10">Belongs to the GTP-binding elongation factor family. LepA subfamily.</text>
</comment>
<comment type="caution">
    <text evidence="14">The sequence shown here is derived from an EMBL/GenBank/DDBJ whole genome shotgun (WGS) entry which is preliminary data.</text>
</comment>
<dbReference type="HAMAP" id="MF_00071">
    <property type="entry name" value="LepA"/>
    <property type="match status" value="1"/>
</dbReference>
<gene>
    <name evidence="12" type="primary">lepA</name>
    <name evidence="14" type="ORF">IW245_004782</name>
</gene>
<dbReference type="InterPro" id="IPR035647">
    <property type="entry name" value="EFG_III/V"/>
</dbReference>
<evidence type="ECO:0000256" key="4">
    <source>
        <dbReference type="ARBA" id="ARBA00022801"/>
    </source>
</evidence>
<keyword evidence="2 12" id="KW-1003">Cell membrane</keyword>
<protein>
    <recommendedName>
        <fullName evidence="11 12">Elongation factor 4</fullName>
        <shortName evidence="12">EF-4</shortName>
        <ecNumber evidence="11 12">3.6.5.n1</ecNumber>
    </recommendedName>
    <alternativeName>
        <fullName evidence="12">Ribosomal back-translocase LepA</fullName>
    </alternativeName>
</protein>
<comment type="similarity">
    <text evidence="1 12">Belongs to the TRAFAC class translation factor GTPase superfamily. Classic translation factor GTPase family. LepA subfamily.</text>
</comment>
<dbReference type="PANTHER" id="PTHR43512">
    <property type="entry name" value="TRANSLATION FACTOR GUF1-RELATED"/>
    <property type="match status" value="1"/>
</dbReference>
<dbReference type="Gene3D" id="3.30.70.240">
    <property type="match status" value="1"/>
</dbReference>
<organism evidence="14 15">
    <name type="scientific">Longispora fulva</name>
    <dbReference type="NCBI Taxonomy" id="619741"/>
    <lineage>
        <taxon>Bacteria</taxon>
        <taxon>Bacillati</taxon>
        <taxon>Actinomycetota</taxon>
        <taxon>Actinomycetes</taxon>
        <taxon>Micromonosporales</taxon>
        <taxon>Micromonosporaceae</taxon>
        <taxon>Longispora</taxon>
    </lineage>
</organism>
<keyword evidence="7 12" id="KW-0472">Membrane</keyword>
<evidence type="ECO:0000256" key="12">
    <source>
        <dbReference type="HAMAP-Rule" id="MF_00071"/>
    </source>
</evidence>
<comment type="catalytic activity">
    <reaction evidence="8 12">
        <text>GTP + H2O = GDP + phosphate + H(+)</text>
        <dbReference type="Rhea" id="RHEA:19669"/>
        <dbReference type="ChEBI" id="CHEBI:15377"/>
        <dbReference type="ChEBI" id="CHEBI:15378"/>
        <dbReference type="ChEBI" id="CHEBI:37565"/>
        <dbReference type="ChEBI" id="CHEBI:43474"/>
        <dbReference type="ChEBI" id="CHEBI:58189"/>
        <dbReference type="EC" id="3.6.5.n1"/>
    </reaction>
</comment>
<evidence type="ECO:0000256" key="2">
    <source>
        <dbReference type="ARBA" id="ARBA00022475"/>
    </source>
</evidence>
<evidence type="ECO:0000256" key="5">
    <source>
        <dbReference type="ARBA" id="ARBA00022917"/>
    </source>
</evidence>
<evidence type="ECO:0000256" key="3">
    <source>
        <dbReference type="ARBA" id="ARBA00022741"/>
    </source>
</evidence>
<evidence type="ECO:0000313" key="15">
    <source>
        <dbReference type="Proteomes" id="UP000622552"/>
    </source>
</evidence>
<keyword evidence="6 12" id="KW-0342">GTP-binding</keyword>
<dbReference type="InterPro" id="IPR038363">
    <property type="entry name" value="LepA_C_sf"/>
</dbReference>
<comment type="function">
    <text evidence="9 12">Required for accurate and efficient protein synthesis under certain stress conditions. May act as a fidelity factor of the translation reaction, by catalyzing a one-codon backward translocation of tRNAs on improperly translocated ribosomes. Back-translocation proceeds from a post-translocation (POST) complex to a pre-translocation (PRE) complex, thus giving elongation factor G a second chance to translocate the tRNAs correctly. Binds to ribosomes in a GTP-dependent manner.</text>
</comment>
<dbReference type="Gene3D" id="3.30.70.870">
    <property type="entry name" value="Elongation Factor G (Translational Gtpase), domain 3"/>
    <property type="match status" value="1"/>
</dbReference>
<keyword evidence="5 12" id="KW-0648">Protein biosynthesis</keyword>
<dbReference type="Gene3D" id="3.40.50.300">
    <property type="entry name" value="P-loop containing nucleotide triphosphate hydrolases"/>
    <property type="match status" value="1"/>
</dbReference>
<dbReference type="SMART" id="SM00838">
    <property type="entry name" value="EFG_C"/>
    <property type="match status" value="1"/>
</dbReference>
<dbReference type="FunFam" id="3.30.70.240:FF:000007">
    <property type="entry name" value="Translation factor GUF1, mitochondrial"/>
    <property type="match status" value="1"/>
</dbReference>
<dbReference type="EMBL" id="JADOUF010000001">
    <property type="protein sequence ID" value="MBG6138588.1"/>
    <property type="molecule type" value="Genomic_DNA"/>
</dbReference>
<dbReference type="Pfam" id="PF06421">
    <property type="entry name" value="LepA_C"/>
    <property type="match status" value="1"/>
</dbReference>
<feature type="binding site" evidence="12">
    <location>
        <begin position="23"/>
        <end position="28"/>
    </location>
    <ligand>
        <name>GTP</name>
        <dbReference type="ChEBI" id="CHEBI:37565"/>
    </ligand>
</feature>
<dbReference type="FunFam" id="3.30.70.870:FF:000004">
    <property type="entry name" value="Translation factor GUF1, mitochondrial"/>
    <property type="match status" value="1"/>
</dbReference>
<sequence>MKLDPGATEPGYIRNFCIIAHIDHGKSTLADRMLQLTGVVDPRQMRAQYLDRMDIERERGITIKSQAVRMPWTVKEGEQAGYQAVLNMIDTPGHVDFTYEVSRSLAACEGAILLVDAAQGIEAQTLANLYLALENNLKIIPVLNKIDLPAAQPEKYAEELAHLIGCEPEDCLRVSGKTGMGVEHLLDEVVRQMTPPVGDAAAPARAMIFDSVYDVYRGVITYIRVIDGHITARDRIKMMSTGAVHELLEIGVSSPEPQKHPGLGVGEVGYLITGVKDVRQSRVGDTVTLNSRPATEALGGYKDPKPMVFSGLYPLDGSDYPELREALDKLKLNDASLVYEPETSAALGFGFRCGFLGLLHLEIIQERLEREFGLDLIATAPNVVYKVTTDDGQEIVVTNPSEYPTGKVASVSEPVARVTVLAPNDYVGAIMELCQSRRGVLQGMDYLSADRVELRYLLPLGEIIFDFFDQLKSRTKGYASLDYEPSGEQVADLVKVDILLQGEPVDAFSAIVHKDKAYTYGVSMTSKLQKLIPRQQFEVPIQAAIGSRVIARENIRAIRKDVLAKCYGGDITRKRKLLEKQKEGKKRMKMVGRVEVPQEAFIAALSTSDAPDKSAGKK</sequence>
<dbReference type="InterPro" id="IPR000640">
    <property type="entry name" value="EFG_V-like"/>
</dbReference>
<dbReference type="FunFam" id="3.40.50.300:FF:000078">
    <property type="entry name" value="Elongation factor 4"/>
    <property type="match status" value="1"/>
</dbReference>
<proteinExistence type="inferred from homology"/>
<feature type="binding site" evidence="12">
    <location>
        <begin position="144"/>
        <end position="147"/>
    </location>
    <ligand>
        <name>GTP</name>
        <dbReference type="ChEBI" id="CHEBI:37565"/>
    </ligand>
</feature>
<evidence type="ECO:0000313" key="14">
    <source>
        <dbReference type="EMBL" id="MBG6138588.1"/>
    </source>
</evidence>
<dbReference type="NCBIfam" id="TIGR01393">
    <property type="entry name" value="lepA"/>
    <property type="match status" value="1"/>
</dbReference>
<dbReference type="InterPro" id="IPR006297">
    <property type="entry name" value="EF-4"/>
</dbReference>
<dbReference type="SUPFAM" id="SSF52540">
    <property type="entry name" value="P-loop containing nucleoside triphosphate hydrolases"/>
    <property type="match status" value="1"/>
</dbReference>
<dbReference type="Gene3D" id="2.40.30.10">
    <property type="entry name" value="Translation factors"/>
    <property type="match status" value="1"/>
</dbReference>
<dbReference type="EC" id="3.6.5.n1" evidence="11 12"/>
<comment type="subcellular location">
    <subcellularLocation>
        <location evidence="12">Cell membrane</location>
        <topology evidence="12">Peripheral membrane protein</topology>
        <orientation evidence="12">Cytoplasmic side</orientation>
    </subcellularLocation>
</comment>
<dbReference type="PRINTS" id="PR00315">
    <property type="entry name" value="ELONGATNFCT"/>
</dbReference>
<dbReference type="InterPro" id="IPR005225">
    <property type="entry name" value="Small_GTP-bd"/>
</dbReference>
<dbReference type="CDD" id="cd16260">
    <property type="entry name" value="EF4_III"/>
    <property type="match status" value="1"/>
</dbReference>
<dbReference type="FunFam" id="2.40.30.10:FF:000015">
    <property type="entry name" value="Translation factor GUF1, mitochondrial"/>
    <property type="match status" value="1"/>
</dbReference>
<dbReference type="InterPro" id="IPR035654">
    <property type="entry name" value="LepA_IV"/>
</dbReference>
<dbReference type="PROSITE" id="PS51722">
    <property type="entry name" value="G_TR_2"/>
    <property type="match status" value="1"/>
</dbReference>
<dbReference type="InterPro" id="IPR027417">
    <property type="entry name" value="P-loop_NTPase"/>
</dbReference>
<evidence type="ECO:0000256" key="6">
    <source>
        <dbReference type="ARBA" id="ARBA00023134"/>
    </source>
</evidence>
<dbReference type="InterPro" id="IPR000795">
    <property type="entry name" value="T_Tr_GTP-bd_dom"/>
</dbReference>
<dbReference type="FunFam" id="3.30.70.2570:FF:000001">
    <property type="entry name" value="Translation factor GUF1, mitochondrial"/>
    <property type="match status" value="1"/>
</dbReference>
<dbReference type="GO" id="GO:0003746">
    <property type="term" value="F:translation elongation factor activity"/>
    <property type="evidence" value="ECO:0007669"/>
    <property type="project" value="UniProtKB-UniRule"/>
</dbReference>
<evidence type="ECO:0000256" key="7">
    <source>
        <dbReference type="ARBA" id="ARBA00023136"/>
    </source>
</evidence>
<dbReference type="GO" id="GO:0005886">
    <property type="term" value="C:plasma membrane"/>
    <property type="evidence" value="ECO:0007669"/>
    <property type="project" value="UniProtKB-SubCell"/>
</dbReference>
<feature type="domain" description="Tr-type G" evidence="13">
    <location>
        <begin position="11"/>
        <end position="197"/>
    </location>
</feature>
<dbReference type="InterPro" id="IPR009000">
    <property type="entry name" value="Transl_B-barrel_sf"/>
</dbReference>
<dbReference type="CDD" id="cd03699">
    <property type="entry name" value="EF4_II"/>
    <property type="match status" value="1"/>
</dbReference>
<dbReference type="Pfam" id="PF00009">
    <property type="entry name" value="GTP_EFTU"/>
    <property type="match status" value="1"/>
</dbReference>
<dbReference type="NCBIfam" id="TIGR00231">
    <property type="entry name" value="small_GTP"/>
    <property type="match status" value="1"/>
</dbReference>
<dbReference type="Pfam" id="PF00679">
    <property type="entry name" value="EFG_C"/>
    <property type="match status" value="1"/>
</dbReference>
<dbReference type="PROSITE" id="PS00301">
    <property type="entry name" value="G_TR_1"/>
    <property type="match status" value="1"/>
</dbReference>
<dbReference type="CDD" id="cd03709">
    <property type="entry name" value="lepA_C"/>
    <property type="match status" value="1"/>
</dbReference>
<evidence type="ECO:0000259" key="13">
    <source>
        <dbReference type="PROSITE" id="PS51722"/>
    </source>
</evidence>
<dbReference type="GO" id="GO:0003924">
    <property type="term" value="F:GTPase activity"/>
    <property type="evidence" value="ECO:0007669"/>
    <property type="project" value="UniProtKB-UniRule"/>
</dbReference>
<evidence type="ECO:0000256" key="8">
    <source>
        <dbReference type="ARBA" id="ARBA00050293"/>
    </source>
</evidence>
<evidence type="ECO:0000256" key="9">
    <source>
        <dbReference type="ARBA" id="ARBA00057626"/>
    </source>
</evidence>
<dbReference type="InterPro" id="IPR013842">
    <property type="entry name" value="LepA_CTD"/>
</dbReference>
<accession>A0A8J7GDK0</accession>
<keyword evidence="15" id="KW-1185">Reference proteome</keyword>
<keyword evidence="4 12" id="KW-0378">Hydrolase</keyword>
<dbReference type="AlphaFoldDB" id="A0A8J7GDK0"/>
<dbReference type="SUPFAM" id="SSF50447">
    <property type="entry name" value="Translation proteins"/>
    <property type="match status" value="1"/>
</dbReference>
<evidence type="ECO:0000256" key="1">
    <source>
        <dbReference type="ARBA" id="ARBA00005454"/>
    </source>
</evidence>